<dbReference type="Pfam" id="PF02311">
    <property type="entry name" value="AraC_binding"/>
    <property type="match status" value="1"/>
</dbReference>
<dbReference type="EMBL" id="WSEM01000005">
    <property type="protein sequence ID" value="MVQ34057.1"/>
    <property type="molecule type" value="Genomic_DNA"/>
</dbReference>
<dbReference type="InterPro" id="IPR018060">
    <property type="entry name" value="HTH_AraC"/>
</dbReference>
<keyword evidence="1" id="KW-0805">Transcription regulation</keyword>
<dbReference type="PROSITE" id="PS01124">
    <property type="entry name" value="HTH_ARAC_FAMILY_2"/>
    <property type="match status" value="1"/>
</dbReference>
<evidence type="ECO:0000313" key="5">
    <source>
        <dbReference type="EMBL" id="MVQ34057.1"/>
    </source>
</evidence>
<accession>A0ABW9U3S6</accession>
<evidence type="ECO:0000313" key="6">
    <source>
        <dbReference type="Proteomes" id="UP000467637"/>
    </source>
</evidence>
<name>A0ABW9U3S6_9BACL</name>
<dbReference type="InterPro" id="IPR009057">
    <property type="entry name" value="Homeodomain-like_sf"/>
</dbReference>
<proteinExistence type="predicted"/>
<evidence type="ECO:0000256" key="1">
    <source>
        <dbReference type="ARBA" id="ARBA00023015"/>
    </source>
</evidence>
<dbReference type="PROSITE" id="PS00041">
    <property type="entry name" value="HTH_ARAC_FAMILY_1"/>
    <property type="match status" value="1"/>
</dbReference>
<dbReference type="InterPro" id="IPR018062">
    <property type="entry name" value="HTH_AraC-typ_CS"/>
</dbReference>
<dbReference type="InterPro" id="IPR020449">
    <property type="entry name" value="Tscrpt_reg_AraC-type_HTH"/>
</dbReference>
<dbReference type="SMART" id="SM00342">
    <property type="entry name" value="HTH_ARAC"/>
    <property type="match status" value="1"/>
</dbReference>
<keyword evidence="3" id="KW-0804">Transcription</keyword>
<dbReference type="PANTHER" id="PTHR43280">
    <property type="entry name" value="ARAC-FAMILY TRANSCRIPTIONAL REGULATOR"/>
    <property type="match status" value="1"/>
</dbReference>
<reference evidence="5 6" key="1">
    <citation type="submission" date="2019-12" db="EMBL/GenBank/DDBJ databases">
        <authorList>
            <person name="Huq M.A."/>
        </authorList>
    </citation>
    <scope>NUCLEOTIDE SEQUENCE [LARGE SCALE GENOMIC DNA]</scope>
    <source>
        <strain evidence="5 6">MAH-34</strain>
    </source>
</reference>
<dbReference type="PANTHER" id="PTHR43280:SF2">
    <property type="entry name" value="HTH-TYPE TRANSCRIPTIONAL REGULATOR EXSA"/>
    <property type="match status" value="1"/>
</dbReference>
<evidence type="ECO:0000256" key="3">
    <source>
        <dbReference type="ARBA" id="ARBA00023163"/>
    </source>
</evidence>
<dbReference type="Proteomes" id="UP000467637">
    <property type="component" value="Unassembled WGS sequence"/>
</dbReference>
<comment type="caution">
    <text evidence="5">The sequence shown here is derived from an EMBL/GenBank/DDBJ whole genome shotgun (WGS) entry which is preliminary data.</text>
</comment>
<protein>
    <submittedName>
        <fullName evidence="5">Helix-turn-helix domain-containing protein</fullName>
    </submittedName>
</protein>
<sequence>MLYSLCCIHLVVFIILAKEEQEAMQEHALEYADYWFSLPHPLQTAGGCWIVRAGRNEAKPNYVAGPKVINQTSIHWILQGKVRVATNNRTIELAKGDLFCLFPKQTYTYKTIHESDEKPLKMAWLAMEGNQLPHLTAQLGLTTEIFWLQQIINSEVGEALQNVLEAVSQPEKDALQEQSILYNLFWKMNSASTLLVRARKADWLDDVKEYLDLHATEHIRIEDAARLVGVHRSHLFASFRKKYGVSPQQYIQKIRLTKGASLLKETALSVTEIALSLGYPELYSFTRSFTKYFGSSPSAYRGTSKRIIC</sequence>
<keyword evidence="2" id="KW-0238">DNA-binding</keyword>
<dbReference type="Pfam" id="PF12833">
    <property type="entry name" value="HTH_18"/>
    <property type="match status" value="1"/>
</dbReference>
<organism evidence="5 6">
    <name type="scientific">Paenibacillus anseongense</name>
    <dbReference type="NCBI Taxonomy" id="2682845"/>
    <lineage>
        <taxon>Bacteria</taxon>
        <taxon>Bacillati</taxon>
        <taxon>Bacillota</taxon>
        <taxon>Bacilli</taxon>
        <taxon>Bacillales</taxon>
        <taxon>Paenibacillaceae</taxon>
        <taxon>Paenibacillus</taxon>
    </lineage>
</organism>
<gene>
    <name evidence="5" type="ORF">GON05_05265</name>
</gene>
<dbReference type="SUPFAM" id="SSF51215">
    <property type="entry name" value="Regulatory protein AraC"/>
    <property type="match status" value="1"/>
</dbReference>
<dbReference type="SUPFAM" id="SSF46689">
    <property type="entry name" value="Homeodomain-like"/>
    <property type="match status" value="2"/>
</dbReference>
<evidence type="ECO:0000259" key="4">
    <source>
        <dbReference type="PROSITE" id="PS01124"/>
    </source>
</evidence>
<dbReference type="InterPro" id="IPR037923">
    <property type="entry name" value="HTH-like"/>
</dbReference>
<evidence type="ECO:0000256" key="2">
    <source>
        <dbReference type="ARBA" id="ARBA00023125"/>
    </source>
</evidence>
<keyword evidence="6" id="KW-1185">Reference proteome</keyword>
<dbReference type="InterPro" id="IPR003313">
    <property type="entry name" value="AraC-bd"/>
</dbReference>
<dbReference type="PRINTS" id="PR00032">
    <property type="entry name" value="HTHARAC"/>
</dbReference>
<feature type="domain" description="HTH araC/xylS-type" evidence="4">
    <location>
        <begin position="205"/>
        <end position="303"/>
    </location>
</feature>
<dbReference type="Gene3D" id="1.10.10.60">
    <property type="entry name" value="Homeodomain-like"/>
    <property type="match status" value="2"/>
</dbReference>